<dbReference type="OrthoDB" id="686384at2759"/>
<dbReference type="EC" id="6.3.1.14" evidence="1"/>
<dbReference type="GO" id="GO:0017178">
    <property type="term" value="F:diphthine-ammonia ligase activity"/>
    <property type="evidence" value="ECO:0007669"/>
    <property type="project" value="UniProtKB-EC"/>
</dbReference>
<dbReference type="Gene3D" id="3.90.1490.10">
    <property type="entry name" value="putative n-type atp pyrophosphatase, domain 2"/>
    <property type="match status" value="1"/>
</dbReference>
<evidence type="ECO:0000313" key="8">
    <source>
        <dbReference type="EMBL" id="PVU94913.1"/>
    </source>
</evidence>
<dbReference type="SUPFAM" id="SSF52402">
    <property type="entry name" value="Adenine nucleotide alpha hydrolases-like"/>
    <property type="match status" value="1"/>
</dbReference>
<organism evidence="7 10">
    <name type="scientific">Furculomyces boomerangus</name>
    <dbReference type="NCBI Taxonomy" id="61424"/>
    <lineage>
        <taxon>Eukaryota</taxon>
        <taxon>Fungi</taxon>
        <taxon>Fungi incertae sedis</taxon>
        <taxon>Zoopagomycota</taxon>
        <taxon>Kickxellomycotina</taxon>
        <taxon>Harpellomycetes</taxon>
        <taxon>Harpellales</taxon>
        <taxon>Harpellaceae</taxon>
        <taxon>Furculomyces</taxon>
    </lineage>
</organism>
<feature type="domain" description="Diphthamide synthase" evidence="6">
    <location>
        <begin position="12"/>
        <end position="205"/>
    </location>
</feature>
<dbReference type="InterPro" id="IPR002761">
    <property type="entry name" value="Diphthami_syn_dom"/>
</dbReference>
<dbReference type="EMBL" id="MBFT01000027">
    <property type="protein sequence ID" value="PVU99599.1"/>
    <property type="molecule type" value="Genomic_DNA"/>
</dbReference>
<evidence type="ECO:0000256" key="1">
    <source>
        <dbReference type="ARBA" id="ARBA00012089"/>
    </source>
</evidence>
<evidence type="ECO:0000256" key="4">
    <source>
        <dbReference type="ARBA" id="ARBA00031552"/>
    </source>
</evidence>
<dbReference type="AlphaFoldDB" id="A0A2T9XZ05"/>
<reference evidence="7 10" key="1">
    <citation type="journal article" date="2018" name="MBio">
        <title>Comparative Genomics Reveals the Core Gene Toolbox for the Fungus-Insect Symbiosis.</title>
        <authorList>
            <person name="Wang Y."/>
            <person name="Stata M."/>
            <person name="Wang W."/>
            <person name="Stajich J.E."/>
            <person name="White M.M."/>
            <person name="Moncalvo J.M."/>
        </authorList>
    </citation>
    <scope>NUCLEOTIDE SEQUENCE [LARGE SCALE GENOMIC DNA]</scope>
    <source>
        <strain evidence="7 10">AUS-77-4</strain>
    </source>
</reference>
<name>A0A2T9XZ05_9FUNG</name>
<evidence type="ECO:0000256" key="2">
    <source>
        <dbReference type="ARBA" id="ARBA00018426"/>
    </source>
</evidence>
<keyword evidence="10" id="KW-1185">Reference proteome</keyword>
<evidence type="ECO:0000313" key="9">
    <source>
        <dbReference type="EMBL" id="PVU99599.1"/>
    </source>
</evidence>
<evidence type="ECO:0000259" key="6">
    <source>
        <dbReference type="Pfam" id="PF01902"/>
    </source>
</evidence>
<dbReference type="Proteomes" id="UP000245699">
    <property type="component" value="Unassembled WGS sequence"/>
</dbReference>
<dbReference type="InterPro" id="IPR014729">
    <property type="entry name" value="Rossmann-like_a/b/a_fold"/>
</dbReference>
<accession>A0A2T9XZ05</accession>
<dbReference type="Pfam" id="PF01902">
    <property type="entry name" value="Diphthami_syn_2"/>
    <property type="match status" value="1"/>
</dbReference>
<dbReference type="EMBL" id="MBFT01000215">
    <property type="protein sequence ID" value="PVU94913.1"/>
    <property type="molecule type" value="Genomic_DNA"/>
</dbReference>
<evidence type="ECO:0000256" key="5">
    <source>
        <dbReference type="ARBA" id="ARBA00048108"/>
    </source>
</evidence>
<dbReference type="EMBL" id="MBFT01001098">
    <property type="protein sequence ID" value="PVU85329.1"/>
    <property type="molecule type" value="Genomic_DNA"/>
</dbReference>
<protein>
    <recommendedName>
        <fullName evidence="2">Diphthine--ammonia ligase</fullName>
        <ecNumber evidence="1">6.3.1.14</ecNumber>
    </recommendedName>
    <alternativeName>
        <fullName evidence="3">Diphthamide synthase</fullName>
    </alternativeName>
    <alternativeName>
        <fullName evidence="4">Diphthamide synthetase</fullName>
    </alternativeName>
</protein>
<evidence type="ECO:0000256" key="3">
    <source>
        <dbReference type="ARBA" id="ARBA00029814"/>
    </source>
</evidence>
<gene>
    <name evidence="9" type="ORF">BB559_000579</name>
    <name evidence="8" type="ORF">BB559_002884</name>
    <name evidence="7" type="ORF">BB559_007089</name>
</gene>
<dbReference type="Gene3D" id="3.40.50.620">
    <property type="entry name" value="HUPs"/>
    <property type="match status" value="1"/>
</dbReference>
<comment type="catalytic activity">
    <reaction evidence="5">
        <text>diphthine-[translation elongation factor 2] + NH4(+) + ATP = diphthamide-[translation elongation factor 2] + AMP + diphosphate + H(+)</text>
        <dbReference type="Rhea" id="RHEA:19753"/>
        <dbReference type="Rhea" id="RHEA-COMP:10172"/>
        <dbReference type="Rhea" id="RHEA-COMP:10174"/>
        <dbReference type="ChEBI" id="CHEBI:15378"/>
        <dbReference type="ChEBI" id="CHEBI:16692"/>
        <dbReference type="ChEBI" id="CHEBI:28938"/>
        <dbReference type="ChEBI" id="CHEBI:30616"/>
        <dbReference type="ChEBI" id="CHEBI:33019"/>
        <dbReference type="ChEBI" id="CHEBI:82696"/>
        <dbReference type="ChEBI" id="CHEBI:456215"/>
        <dbReference type="EC" id="6.3.1.14"/>
    </reaction>
</comment>
<proteinExistence type="predicted"/>
<sequence>MEVDQTTNKSHKTVFNWSGGKDSSLALYKILQQKQYDVVALLTTVNRDSKKSTMHNIPNELLERQAERIGIPLYIVDLIPEGNMADYEREMTKAVNHFKDIGVTHFVFGDIFLQDIYEHRKKNLEPHGITVVEPLWGKTSEKVMQEFFASGLKTIIVTTMADVLGEKYIGKHIDQTLVNDMPENADICGENGEYHTFCYAGPIFSSPVPYTLGKPTKKTFNIKLDDGTSKDYSYWFANLDL</sequence>
<evidence type="ECO:0000313" key="10">
    <source>
        <dbReference type="Proteomes" id="UP000245699"/>
    </source>
</evidence>
<comment type="caution">
    <text evidence="7">The sequence shown here is derived from an EMBL/GenBank/DDBJ whole genome shotgun (WGS) entry which is preliminary data.</text>
</comment>
<evidence type="ECO:0000313" key="7">
    <source>
        <dbReference type="EMBL" id="PVU85329.1"/>
    </source>
</evidence>